<dbReference type="Pfam" id="PF12728">
    <property type="entry name" value="HTH_17"/>
    <property type="match status" value="1"/>
</dbReference>
<gene>
    <name evidence="2" type="ORF">CIK91_08810</name>
</gene>
<organism evidence="2 3">
    <name type="scientific">Segatella bryantii</name>
    <name type="common">Prevotella bryantii</name>
    <dbReference type="NCBI Taxonomy" id="77095"/>
    <lineage>
        <taxon>Bacteria</taxon>
        <taxon>Pseudomonadati</taxon>
        <taxon>Bacteroidota</taxon>
        <taxon>Bacteroidia</taxon>
        <taxon>Bacteroidales</taxon>
        <taxon>Prevotellaceae</taxon>
        <taxon>Segatella</taxon>
    </lineage>
</organism>
<evidence type="ECO:0000259" key="1">
    <source>
        <dbReference type="Pfam" id="PF12728"/>
    </source>
</evidence>
<keyword evidence="3" id="KW-1185">Reference proteome</keyword>
<dbReference type="InterPro" id="IPR010093">
    <property type="entry name" value="SinI_DNA-bd"/>
</dbReference>
<proteinExistence type="predicted"/>
<dbReference type="InterPro" id="IPR041657">
    <property type="entry name" value="HTH_17"/>
</dbReference>
<feature type="domain" description="Helix-turn-helix" evidence="1">
    <location>
        <begin position="13"/>
        <end position="54"/>
    </location>
</feature>
<comment type="caution">
    <text evidence="2">The sequence shown here is derived from an EMBL/GenBank/DDBJ whole genome shotgun (WGS) entry which is preliminary data.</text>
</comment>
<accession>A0ABX4EH04</accession>
<dbReference type="EMBL" id="NPJF01000041">
    <property type="protein sequence ID" value="OYP54603.1"/>
    <property type="molecule type" value="Genomic_DNA"/>
</dbReference>
<evidence type="ECO:0000313" key="3">
    <source>
        <dbReference type="Proteomes" id="UP000216189"/>
    </source>
</evidence>
<evidence type="ECO:0000313" key="2">
    <source>
        <dbReference type="EMBL" id="OYP54603.1"/>
    </source>
</evidence>
<dbReference type="NCBIfam" id="TIGR01764">
    <property type="entry name" value="excise"/>
    <property type="match status" value="1"/>
</dbReference>
<reference evidence="2 3" key="1">
    <citation type="submission" date="2017-08" db="EMBL/GenBank/DDBJ databases">
        <title>Comparative genomics of non-oral Prevotella species.</title>
        <authorList>
            <person name="Accetto T."/>
            <person name="Nograsek B."/>
            <person name="Avgustin G."/>
        </authorList>
    </citation>
    <scope>NUCLEOTIDE SEQUENCE [LARGE SCALE GENOMIC DNA]</scope>
    <source>
        <strain evidence="2 3">TC1-1</strain>
    </source>
</reference>
<sequence length="57" mass="6780">MTTTIVNQVEKIWLSTDEVLKYLGIKKDFLDRLREEGKIPYYKPAGKKQILFNKHLQ</sequence>
<dbReference type="Proteomes" id="UP000216189">
    <property type="component" value="Unassembled WGS sequence"/>
</dbReference>
<protein>
    <recommendedName>
        <fullName evidence="1">Helix-turn-helix domain-containing protein</fullName>
    </recommendedName>
</protein>
<dbReference type="RefSeq" id="WP_094448643.1">
    <property type="nucleotide sequence ID" value="NZ_CP091802.1"/>
</dbReference>
<name>A0ABX4EH04_SEGBR</name>